<evidence type="ECO:0000313" key="4">
    <source>
        <dbReference type="EMBL" id="NHC13595.1"/>
    </source>
</evidence>
<evidence type="ECO:0000256" key="1">
    <source>
        <dbReference type="ARBA" id="ARBA00009013"/>
    </source>
</evidence>
<dbReference type="SUPFAM" id="SSF52091">
    <property type="entry name" value="SpoIIaa-like"/>
    <property type="match status" value="1"/>
</dbReference>
<evidence type="ECO:0000313" key="5">
    <source>
        <dbReference type="Proteomes" id="UP000800981"/>
    </source>
</evidence>
<proteinExistence type="inferred from homology"/>
<dbReference type="RefSeq" id="WP_166280217.1">
    <property type="nucleotide sequence ID" value="NZ_JAANNP010000002.1"/>
</dbReference>
<evidence type="ECO:0000259" key="3">
    <source>
        <dbReference type="PROSITE" id="PS50801"/>
    </source>
</evidence>
<protein>
    <recommendedName>
        <fullName evidence="2">Anti-sigma factor antagonist</fullName>
    </recommendedName>
</protein>
<dbReference type="InterPro" id="IPR002645">
    <property type="entry name" value="STAS_dom"/>
</dbReference>
<dbReference type="NCBIfam" id="TIGR00377">
    <property type="entry name" value="ant_ant_sig"/>
    <property type="match status" value="1"/>
</dbReference>
<sequence>MDLSTWTSDHDGKRAIVRVTGEIDLETGPRLREYLTGELNQLPAPSGELLLDLTAVSFCDSSGLQALVATLRRARLVGVRLVLRVVPGSRFARFLTLAGVSELFELEDGTAEA</sequence>
<dbReference type="EMBL" id="JAANNP010000002">
    <property type="protein sequence ID" value="NHC13595.1"/>
    <property type="molecule type" value="Genomic_DNA"/>
</dbReference>
<comment type="similarity">
    <text evidence="1 2">Belongs to the anti-sigma-factor antagonist family.</text>
</comment>
<dbReference type="PANTHER" id="PTHR33495:SF2">
    <property type="entry name" value="ANTI-SIGMA FACTOR ANTAGONIST TM_1081-RELATED"/>
    <property type="match status" value="1"/>
</dbReference>
<keyword evidence="5" id="KW-1185">Reference proteome</keyword>
<dbReference type="Pfam" id="PF01740">
    <property type="entry name" value="STAS"/>
    <property type="match status" value="1"/>
</dbReference>
<dbReference type="InterPro" id="IPR036513">
    <property type="entry name" value="STAS_dom_sf"/>
</dbReference>
<reference evidence="4 5" key="1">
    <citation type="submission" date="2020-03" db="EMBL/GenBank/DDBJ databases">
        <title>Two novel Motilibacter sp.</title>
        <authorList>
            <person name="Liu S."/>
        </authorList>
    </citation>
    <scope>NUCLEOTIDE SEQUENCE [LARGE SCALE GENOMIC DNA]</scope>
    <source>
        <strain evidence="4 5">E257</strain>
    </source>
</reference>
<dbReference type="PANTHER" id="PTHR33495">
    <property type="entry name" value="ANTI-SIGMA FACTOR ANTAGONIST TM_1081-RELATED-RELATED"/>
    <property type="match status" value="1"/>
</dbReference>
<dbReference type="InterPro" id="IPR003658">
    <property type="entry name" value="Anti-sigma_ant"/>
</dbReference>
<name>A0ABX0GVD6_9ACTN</name>
<comment type="caution">
    <text evidence="4">The sequence shown here is derived from an EMBL/GenBank/DDBJ whole genome shotgun (WGS) entry which is preliminary data.</text>
</comment>
<organism evidence="4 5">
    <name type="scientific">Motilibacter deserti</name>
    <dbReference type="NCBI Taxonomy" id="2714956"/>
    <lineage>
        <taxon>Bacteria</taxon>
        <taxon>Bacillati</taxon>
        <taxon>Actinomycetota</taxon>
        <taxon>Actinomycetes</taxon>
        <taxon>Motilibacterales</taxon>
        <taxon>Motilibacteraceae</taxon>
        <taxon>Motilibacter</taxon>
    </lineage>
</organism>
<gene>
    <name evidence="4" type="ORF">G9H71_07345</name>
</gene>
<dbReference type="Gene3D" id="3.30.750.24">
    <property type="entry name" value="STAS domain"/>
    <property type="match status" value="1"/>
</dbReference>
<evidence type="ECO:0000256" key="2">
    <source>
        <dbReference type="RuleBase" id="RU003749"/>
    </source>
</evidence>
<dbReference type="Proteomes" id="UP000800981">
    <property type="component" value="Unassembled WGS sequence"/>
</dbReference>
<feature type="domain" description="STAS" evidence="3">
    <location>
        <begin position="16"/>
        <end position="113"/>
    </location>
</feature>
<accession>A0ABX0GVD6</accession>
<dbReference type="PROSITE" id="PS50801">
    <property type="entry name" value="STAS"/>
    <property type="match status" value="1"/>
</dbReference>
<dbReference type="CDD" id="cd07043">
    <property type="entry name" value="STAS_anti-anti-sigma_factors"/>
    <property type="match status" value="1"/>
</dbReference>